<feature type="region of interest" description="Disordered" evidence="1">
    <location>
        <begin position="285"/>
        <end position="309"/>
    </location>
</feature>
<evidence type="ECO:0000313" key="3">
    <source>
        <dbReference type="EMBL" id="MST68915.1"/>
    </source>
</evidence>
<dbReference type="InterPro" id="IPR053162">
    <property type="entry name" value="DnaD"/>
</dbReference>
<reference evidence="3" key="1">
    <citation type="submission" date="2019-09" db="EMBL/GenBank/DDBJ databases">
        <title>In-depth cultivation of the pig gut microbiome towards novel bacterial diversity and tailored functional studies.</title>
        <authorList>
            <person name="Wylensek D."/>
            <person name="Hitch T.C.A."/>
            <person name="Clavel T."/>
        </authorList>
    </citation>
    <scope>NUCLEOTIDE SEQUENCE</scope>
    <source>
        <strain evidence="3">RF-744-FAT-WT-3</strain>
    </source>
</reference>
<organism evidence="3">
    <name type="scientific">Baileyella intestinalis</name>
    <dbReference type="NCBI Taxonomy" id="2606709"/>
    <lineage>
        <taxon>Bacteria</taxon>
        <taxon>Bacillati</taxon>
        <taxon>Bacillota</taxon>
        <taxon>Clostridia</taxon>
        <taxon>Peptostreptococcales</taxon>
        <taxon>Anaerovoracaceae</taxon>
        <taxon>Baileyella</taxon>
    </lineage>
</organism>
<dbReference type="NCBIfam" id="TIGR01714">
    <property type="entry name" value="phage_rep_org_N"/>
    <property type="match status" value="1"/>
</dbReference>
<dbReference type="Pfam" id="PF09681">
    <property type="entry name" value="Phage_rep_org_N"/>
    <property type="match status" value="1"/>
</dbReference>
<protein>
    <recommendedName>
        <fullName evidence="2">Phage replisome organiser N-terminal domain-containing protein</fullName>
    </recommendedName>
</protein>
<dbReference type="PANTHER" id="PTHR37293:SF7">
    <property type="entry name" value="HYPOTHETICAL PHAGE PROTEIN"/>
    <property type="match status" value="1"/>
</dbReference>
<dbReference type="AlphaFoldDB" id="A0A6A8M6E9"/>
<dbReference type="RefSeq" id="WP_154572379.1">
    <property type="nucleotide sequence ID" value="NZ_VUNB01000003.1"/>
</dbReference>
<proteinExistence type="predicted"/>
<dbReference type="PANTHER" id="PTHR37293">
    <property type="entry name" value="PHAGE REPLICATION PROTEIN-RELATED"/>
    <property type="match status" value="1"/>
</dbReference>
<evidence type="ECO:0000259" key="2">
    <source>
        <dbReference type="Pfam" id="PF09681"/>
    </source>
</evidence>
<accession>A0A6A8M6E9</accession>
<feature type="region of interest" description="Disordered" evidence="1">
    <location>
        <begin position="207"/>
        <end position="228"/>
    </location>
</feature>
<dbReference type="InterPro" id="IPR010056">
    <property type="entry name" value="Phage_rep_org__N"/>
</dbReference>
<dbReference type="EMBL" id="VUNB01000003">
    <property type="protein sequence ID" value="MST68915.1"/>
    <property type="molecule type" value="Genomic_DNA"/>
</dbReference>
<gene>
    <name evidence="3" type="ORF">FYJ66_04820</name>
</gene>
<sequence length="328" mass="37456">MAGMKWIKLSTNIFDDEKILLIETLPEHDSILVIWFKLLCLAGKHCTDGIFLMNDRIPYTDEMLAAIFRRPLNTIRLALATFEQYGMIEIINDTITMPNWEKHQNIEAMDRKKAADRERQRRFREKQREQLMGGELMIGQGLPRNDEGELLLGETQPNPADSEETMKAGHEEIVESCAANCGGKMETGSISPAQRGVTRDIRVSHAPVTHTDVDEDEEKEHLSPSTAVRTAPSLEEVQEYFHSHGLSVDARRFFEVNEKRGWVTKNGRPVDDWKKLAETWNLHEKPARASLPSGGRTPASRVPTPEEIMRRYGCSREQAVQMLEEDLY</sequence>
<name>A0A6A8M6E9_9FIRM</name>
<comment type="caution">
    <text evidence="3">The sequence shown here is derived from an EMBL/GenBank/DDBJ whole genome shotgun (WGS) entry which is preliminary data.</text>
</comment>
<feature type="domain" description="Phage replisome organiser N-terminal" evidence="2">
    <location>
        <begin position="6"/>
        <end position="125"/>
    </location>
</feature>
<evidence type="ECO:0000256" key="1">
    <source>
        <dbReference type="SAM" id="MobiDB-lite"/>
    </source>
</evidence>